<gene>
    <name evidence="8 11" type="primary">bamA</name>
    <name evidence="11" type="ORF">E2493_00430</name>
</gene>
<accession>A0A4Y8ZZ47</accession>
<dbReference type="GO" id="GO:0009279">
    <property type="term" value="C:cell outer membrane"/>
    <property type="evidence" value="ECO:0007669"/>
    <property type="project" value="UniProtKB-SubCell"/>
</dbReference>
<dbReference type="Pfam" id="PF07244">
    <property type="entry name" value="POTRA"/>
    <property type="match status" value="5"/>
</dbReference>
<dbReference type="Pfam" id="PF01103">
    <property type="entry name" value="Omp85"/>
    <property type="match status" value="1"/>
</dbReference>
<dbReference type="GO" id="GO:0051205">
    <property type="term" value="P:protein insertion into membrane"/>
    <property type="evidence" value="ECO:0007669"/>
    <property type="project" value="UniProtKB-UniRule"/>
</dbReference>
<feature type="domain" description="POTRA" evidence="10">
    <location>
        <begin position="376"/>
        <end position="450"/>
    </location>
</feature>
<protein>
    <recommendedName>
        <fullName evidence="8 9">Outer membrane protein assembly factor BamA</fullName>
    </recommendedName>
</protein>
<dbReference type="NCBIfam" id="TIGR03303">
    <property type="entry name" value="OM_YaeT"/>
    <property type="match status" value="1"/>
</dbReference>
<comment type="caution">
    <text evidence="11">The sequence shown here is derived from an EMBL/GenBank/DDBJ whole genome shotgun (WGS) entry which is preliminary data.</text>
</comment>
<dbReference type="Gene3D" id="3.10.20.310">
    <property type="entry name" value="membrane protein fhac"/>
    <property type="match status" value="5"/>
</dbReference>
<keyword evidence="5 8" id="KW-0677">Repeat</keyword>
<comment type="function">
    <text evidence="8">Part of the outer membrane protein assembly complex, which is involved in assembly and insertion of beta-barrel proteins into the outer membrane.</text>
</comment>
<dbReference type="InterPro" id="IPR034746">
    <property type="entry name" value="POTRA"/>
</dbReference>
<dbReference type="Proteomes" id="UP000298213">
    <property type="component" value="Unassembled WGS sequence"/>
</dbReference>
<dbReference type="PANTHER" id="PTHR12815:SF23">
    <property type="entry name" value="OUTER MEMBRANE PROTEIN ASSEMBLY FACTOR BAMA"/>
    <property type="match status" value="1"/>
</dbReference>
<dbReference type="HAMAP" id="MF_01430">
    <property type="entry name" value="OM_assembly_BamA"/>
    <property type="match status" value="1"/>
</dbReference>
<feature type="domain" description="POTRA" evidence="10">
    <location>
        <begin position="123"/>
        <end position="200"/>
    </location>
</feature>
<dbReference type="GO" id="GO:0043165">
    <property type="term" value="P:Gram-negative-bacterium-type cell outer membrane assembly"/>
    <property type="evidence" value="ECO:0007669"/>
    <property type="project" value="UniProtKB-UniRule"/>
</dbReference>
<feature type="domain" description="POTRA" evidence="10">
    <location>
        <begin position="203"/>
        <end position="291"/>
    </location>
</feature>
<evidence type="ECO:0000256" key="7">
    <source>
        <dbReference type="ARBA" id="ARBA00023237"/>
    </source>
</evidence>
<feature type="chain" id="PRO_5021521597" description="Outer membrane protein assembly factor BamA" evidence="8">
    <location>
        <begin position="30"/>
        <end position="875"/>
    </location>
</feature>
<evidence type="ECO:0000256" key="8">
    <source>
        <dbReference type="HAMAP-Rule" id="MF_01430"/>
    </source>
</evidence>
<evidence type="ECO:0000313" key="12">
    <source>
        <dbReference type="Proteomes" id="UP000298213"/>
    </source>
</evidence>
<dbReference type="PIRSF" id="PIRSF006076">
    <property type="entry name" value="OM_assembly_OMP85"/>
    <property type="match status" value="1"/>
</dbReference>
<comment type="subcellular location">
    <subcellularLocation>
        <location evidence="8">Cell outer membrane</location>
    </subcellularLocation>
    <subcellularLocation>
        <location evidence="1">Membrane</location>
    </subcellularLocation>
</comment>
<keyword evidence="2 8" id="KW-1134">Transmembrane beta strand</keyword>
<dbReference type="PANTHER" id="PTHR12815">
    <property type="entry name" value="SORTING AND ASSEMBLY MACHINERY SAMM50 PROTEIN FAMILY MEMBER"/>
    <property type="match status" value="1"/>
</dbReference>
<reference evidence="11 12" key="1">
    <citation type="submission" date="2019-03" db="EMBL/GenBank/DDBJ databases">
        <title>Genome sequence of Sphingomonas sp. 17J27-24.</title>
        <authorList>
            <person name="Kim M."/>
            <person name="Maeng S."/>
            <person name="Sathiyaraj S."/>
        </authorList>
    </citation>
    <scope>NUCLEOTIDE SEQUENCE [LARGE SCALE GENOMIC DNA]</scope>
    <source>
        <strain evidence="11 12">17J27-24</strain>
    </source>
</reference>
<evidence type="ECO:0000259" key="10">
    <source>
        <dbReference type="PROSITE" id="PS51779"/>
    </source>
</evidence>
<keyword evidence="3 8" id="KW-0812">Transmembrane</keyword>
<evidence type="ECO:0000256" key="1">
    <source>
        <dbReference type="ARBA" id="ARBA00004370"/>
    </source>
</evidence>
<name>A0A4Y8ZZ47_9SPHN</name>
<evidence type="ECO:0000256" key="3">
    <source>
        <dbReference type="ARBA" id="ARBA00022692"/>
    </source>
</evidence>
<keyword evidence="4 8" id="KW-0732">Signal</keyword>
<evidence type="ECO:0000313" key="11">
    <source>
        <dbReference type="EMBL" id="TFI60349.1"/>
    </source>
</evidence>
<dbReference type="InterPro" id="IPR000184">
    <property type="entry name" value="Bac_surfAg_D15"/>
</dbReference>
<sequence length="875" mass="97740" precursor="true">MTASNHRRRLCSALLVGTFLSGIALPAYAQQATAPAAAAPTAPTAPTVAPQPESVIRSLAVSGNQRLEPETVISYMKLRVGETYTRERLDEALRDLYATELFADVQILGGDTGNLVIQVRENPVINRIILEGNKRIKDDKINPEIRLAPRQIFTRTKARADVARIIELYRRQGRFAAQVEPKIVQLEQNRVDVVFEISEGPKSKVRQINILGNEKFSDNELRSHMATKRTNFLSFLSSGSVYDPDRLAYDQQQLRLFYLTEGYADFRVVSAVAELTPDRQDFIITYVVEEGERYKFGDVKVESEIRDFKGENLTRLLPMKKGDWYNAKQMEDTVTSLTESAGLFGYAFADVNPQIERDKETKTMAVTFQVAESPRVYVDRIDINGNTATRDKVIRREFRLAEGDPFNSVRVKRSKDRIESLGYFQEDLEITQTQGATPDRVVLGLDVEEKATGELQVSAGFSSLERFLVNLSIRQRNFMGKGQEVRAAVNYSSYSKSIELGFTEPYLFDRNIAVGVDVFRRDYNSFNYIGNERNNTYEQLSTGFQLRSGIPLTEYMQLAARYGLSQDKVTLDESLYFTDPDGSGPLPAFCDPLRVGRYLCQAIGERTTSSIGYSFAYDDTNNRLRPTNGQRFVLSQDFAGLGGSVRYLRTKANAAKYWQPFGSFVFSASLEGGYIHSFQKAPSADEDPLRLIDRFFLGEPQIRGFDIRGVGPRVVREFFDENGPIVDDSNRQIDDALGGRAYYLARAELEIPVSSGLRELGLRPSLFVDAGALFGLRDPATTTVRNCVDDPDVTGTVEGSQVIGDSASCPTGTIVGANSFREVFRGDTPKPRVSVGFGVNWNSPFGPFRIDIAKALIKAEGDDTKLITFNVGTAF</sequence>
<proteinExistence type="inferred from homology"/>
<organism evidence="11 12">
    <name type="scientific">Sphingomonas parva</name>
    <dbReference type="NCBI Taxonomy" id="2555898"/>
    <lineage>
        <taxon>Bacteria</taxon>
        <taxon>Pseudomonadati</taxon>
        <taxon>Pseudomonadota</taxon>
        <taxon>Alphaproteobacteria</taxon>
        <taxon>Sphingomonadales</taxon>
        <taxon>Sphingomonadaceae</taxon>
        <taxon>Sphingomonas</taxon>
    </lineage>
</organism>
<feature type="signal peptide" evidence="8">
    <location>
        <begin position="1"/>
        <end position="29"/>
    </location>
</feature>
<dbReference type="InterPro" id="IPR023707">
    <property type="entry name" value="OM_assembly_BamA"/>
</dbReference>
<comment type="subunit">
    <text evidence="8">Part of the Bam complex.</text>
</comment>
<feature type="domain" description="POTRA" evidence="10">
    <location>
        <begin position="54"/>
        <end position="122"/>
    </location>
</feature>
<evidence type="ECO:0000256" key="5">
    <source>
        <dbReference type="ARBA" id="ARBA00022737"/>
    </source>
</evidence>
<evidence type="ECO:0000256" key="2">
    <source>
        <dbReference type="ARBA" id="ARBA00022452"/>
    </source>
</evidence>
<keyword evidence="12" id="KW-1185">Reference proteome</keyword>
<keyword evidence="6 8" id="KW-0472">Membrane</keyword>
<evidence type="ECO:0000256" key="6">
    <source>
        <dbReference type="ARBA" id="ARBA00023136"/>
    </source>
</evidence>
<evidence type="ECO:0000256" key="9">
    <source>
        <dbReference type="NCBIfam" id="TIGR03303"/>
    </source>
</evidence>
<dbReference type="InterPro" id="IPR010827">
    <property type="entry name" value="BamA/TamA_POTRA"/>
</dbReference>
<dbReference type="EMBL" id="SPDV01000001">
    <property type="protein sequence ID" value="TFI60349.1"/>
    <property type="molecule type" value="Genomic_DNA"/>
</dbReference>
<dbReference type="AlphaFoldDB" id="A0A4Y8ZZ47"/>
<comment type="similarity">
    <text evidence="8">Belongs to the BamA family.</text>
</comment>
<dbReference type="OrthoDB" id="9803054at2"/>
<keyword evidence="7 8" id="KW-0998">Cell outer membrane</keyword>
<dbReference type="Gene3D" id="2.40.160.50">
    <property type="entry name" value="membrane protein fhac: a member of the omp85/tpsb transporter family"/>
    <property type="match status" value="1"/>
</dbReference>
<dbReference type="InterPro" id="IPR039910">
    <property type="entry name" value="D15-like"/>
</dbReference>
<evidence type="ECO:0000256" key="4">
    <source>
        <dbReference type="ARBA" id="ARBA00022729"/>
    </source>
</evidence>
<dbReference type="PROSITE" id="PS51779">
    <property type="entry name" value="POTRA"/>
    <property type="match status" value="4"/>
</dbReference>